<dbReference type="OrthoDB" id="2499852at2759"/>
<evidence type="ECO:0000256" key="1">
    <source>
        <dbReference type="SAM" id="MobiDB-lite"/>
    </source>
</evidence>
<name>A0A9P6NP12_9BASI</name>
<organism evidence="2 3">
    <name type="scientific">Cronartium quercuum f. sp. fusiforme G11</name>
    <dbReference type="NCBI Taxonomy" id="708437"/>
    <lineage>
        <taxon>Eukaryota</taxon>
        <taxon>Fungi</taxon>
        <taxon>Dikarya</taxon>
        <taxon>Basidiomycota</taxon>
        <taxon>Pucciniomycotina</taxon>
        <taxon>Pucciniomycetes</taxon>
        <taxon>Pucciniales</taxon>
        <taxon>Coleosporiaceae</taxon>
        <taxon>Cronartium</taxon>
    </lineage>
</organism>
<gene>
    <name evidence="2" type="ORF">CROQUDRAFT_88894</name>
</gene>
<feature type="compositionally biased region" description="Low complexity" evidence="1">
    <location>
        <begin position="364"/>
        <end position="382"/>
    </location>
</feature>
<reference evidence="2" key="1">
    <citation type="submission" date="2013-11" db="EMBL/GenBank/DDBJ databases">
        <title>Genome sequence of the fusiform rust pathogen reveals effectors for host alternation and coevolution with pine.</title>
        <authorList>
            <consortium name="DOE Joint Genome Institute"/>
            <person name="Smith K."/>
            <person name="Pendleton A."/>
            <person name="Kubisiak T."/>
            <person name="Anderson C."/>
            <person name="Salamov A."/>
            <person name="Aerts A."/>
            <person name="Riley R."/>
            <person name="Clum A."/>
            <person name="Lindquist E."/>
            <person name="Ence D."/>
            <person name="Campbell M."/>
            <person name="Kronenberg Z."/>
            <person name="Feau N."/>
            <person name="Dhillon B."/>
            <person name="Hamelin R."/>
            <person name="Burleigh J."/>
            <person name="Smith J."/>
            <person name="Yandell M."/>
            <person name="Nelson C."/>
            <person name="Grigoriev I."/>
            <person name="Davis J."/>
        </authorList>
    </citation>
    <scope>NUCLEOTIDE SEQUENCE</scope>
    <source>
        <strain evidence="2">G11</strain>
    </source>
</reference>
<dbReference type="AlphaFoldDB" id="A0A9P6NP12"/>
<feature type="region of interest" description="Disordered" evidence="1">
    <location>
        <begin position="277"/>
        <end position="382"/>
    </location>
</feature>
<dbReference type="EMBL" id="MU167226">
    <property type="protein sequence ID" value="KAG0149563.1"/>
    <property type="molecule type" value="Genomic_DNA"/>
</dbReference>
<protein>
    <submittedName>
        <fullName evidence="2">Uncharacterized protein</fullName>
    </submittedName>
</protein>
<feature type="compositionally biased region" description="Polar residues" evidence="1">
    <location>
        <begin position="277"/>
        <end position="324"/>
    </location>
</feature>
<sequence>MPPPPPPDPRWDRCDQADYCMDLTDASNTQDTRSERRSWADEVAEAESNQPTSMEDDLMDAWLEATKHTGADGNVVLSSTVVKLVTALLRKVTAALKDSRQAHQRVDRLEARLKELTARHHPLPLKPTSWAGVIRPTTTDLTPQTRRDVALPPPPPTRVTNEFKASALVIRRVPDQTPFEGQSAAQIVQNINLALRSIDAKLGDQEVKAIGVAVLKPSGGIKIYTATRAMARWLLENKHRPSRRCTYHTRVSVKTIKIYRTELSGVACASKDFISKDPTTSKCSPNASNATSWATSRHTAGTSQCVPNAASPTTRETVPWRTQPQPVPDLPTSSPVHTAPHPSYMTMSQHTTAHPPPALPPDLPFLDPSAPAPSSGTPHSSTSPTAFCALQLNCHKKLEVTHQILTLDSYDTLLLQEPWVNPINFQIPSHTAWHAITPFDYQARDYQTQVKTCIYIRRTIPTSHICQLPSMSPLLTAVEVWDNTANGATL</sequence>
<comment type="caution">
    <text evidence="2">The sequence shown here is derived from an EMBL/GenBank/DDBJ whole genome shotgun (WGS) entry which is preliminary data.</text>
</comment>
<proteinExistence type="predicted"/>
<evidence type="ECO:0000313" key="3">
    <source>
        <dbReference type="Proteomes" id="UP000886653"/>
    </source>
</evidence>
<dbReference type="InterPro" id="IPR036691">
    <property type="entry name" value="Endo/exonu/phosph_ase_sf"/>
</dbReference>
<dbReference type="SUPFAM" id="SSF56219">
    <property type="entry name" value="DNase I-like"/>
    <property type="match status" value="1"/>
</dbReference>
<keyword evidence="3" id="KW-1185">Reference proteome</keyword>
<dbReference type="Proteomes" id="UP000886653">
    <property type="component" value="Unassembled WGS sequence"/>
</dbReference>
<accession>A0A9P6NP12</accession>
<feature type="region of interest" description="Disordered" evidence="1">
    <location>
        <begin position="24"/>
        <end position="53"/>
    </location>
</feature>
<evidence type="ECO:0000313" key="2">
    <source>
        <dbReference type="EMBL" id="KAG0149563.1"/>
    </source>
</evidence>
<feature type="compositionally biased region" description="Pro residues" evidence="1">
    <location>
        <begin position="354"/>
        <end position="363"/>
    </location>
</feature>